<keyword evidence="2" id="KW-1185">Reference proteome</keyword>
<evidence type="ECO:0000313" key="2">
    <source>
        <dbReference type="Proteomes" id="UP000554482"/>
    </source>
</evidence>
<evidence type="ECO:0008006" key="3">
    <source>
        <dbReference type="Google" id="ProtNLM"/>
    </source>
</evidence>
<dbReference type="OrthoDB" id="1113607at2759"/>
<evidence type="ECO:0000313" key="1">
    <source>
        <dbReference type="EMBL" id="KAF5184377.1"/>
    </source>
</evidence>
<protein>
    <recommendedName>
        <fullName evidence="3">RNA-directed DNA polymerase (Reverse transcriptase)-related family protein</fullName>
    </recommendedName>
</protein>
<dbReference type="Proteomes" id="UP000554482">
    <property type="component" value="Unassembled WGS sequence"/>
</dbReference>
<dbReference type="EMBL" id="JABWDY010032193">
    <property type="protein sequence ID" value="KAF5184377.1"/>
    <property type="molecule type" value="Genomic_DNA"/>
</dbReference>
<dbReference type="AlphaFoldDB" id="A0A7J6VHY9"/>
<name>A0A7J6VHY9_THATH</name>
<proteinExistence type="predicted"/>
<gene>
    <name evidence="1" type="ORF">FRX31_026035</name>
</gene>
<sequence>MGNYLHQAKAETLYLSRREGGLGITNLSLWSSTAYMGLVFKVISNKNSLWTQWVWTHHLRNKFFGTSKILTDCSWVWHHVLASREKTIEHILYNISNGRDTLLWHDPWCPVGLLLHNSAALEEWHLRFPSNTAEIGIIMSEVYRTIFLRRVFFQSGLILDWKRIELSGNHPTLTVAASIYNTMICATVSYIWSERNARRFQGKSQSAANLKLRLVKDMRRYSSCK</sequence>
<reference evidence="1 2" key="1">
    <citation type="submission" date="2020-06" db="EMBL/GenBank/DDBJ databases">
        <title>Transcriptomic and genomic resources for Thalictrum thalictroides and T. hernandezii: Facilitating candidate gene discovery in an emerging model plant lineage.</title>
        <authorList>
            <person name="Arias T."/>
            <person name="Riano-Pachon D.M."/>
            <person name="Di Stilio V.S."/>
        </authorList>
    </citation>
    <scope>NUCLEOTIDE SEQUENCE [LARGE SCALE GENOMIC DNA]</scope>
    <source>
        <strain evidence="2">cv. WT478/WT964</strain>
        <tissue evidence="1">Leaves</tissue>
    </source>
</reference>
<organism evidence="1 2">
    <name type="scientific">Thalictrum thalictroides</name>
    <name type="common">Rue-anemone</name>
    <name type="synonym">Anemone thalictroides</name>
    <dbReference type="NCBI Taxonomy" id="46969"/>
    <lineage>
        <taxon>Eukaryota</taxon>
        <taxon>Viridiplantae</taxon>
        <taxon>Streptophyta</taxon>
        <taxon>Embryophyta</taxon>
        <taxon>Tracheophyta</taxon>
        <taxon>Spermatophyta</taxon>
        <taxon>Magnoliopsida</taxon>
        <taxon>Ranunculales</taxon>
        <taxon>Ranunculaceae</taxon>
        <taxon>Thalictroideae</taxon>
        <taxon>Thalictrum</taxon>
    </lineage>
</organism>
<comment type="caution">
    <text evidence="1">The sequence shown here is derived from an EMBL/GenBank/DDBJ whole genome shotgun (WGS) entry which is preliminary data.</text>
</comment>
<accession>A0A7J6VHY9</accession>